<accession>K1RVS9</accession>
<dbReference type="InParanoid" id="K1RVS9"/>
<dbReference type="AlphaFoldDB" id="K1RVS9"/>
<reference evidence="1" key="1">
    <citation type="journal article" date="2012" name="Nature">
        <title>The oyster genome reveals stress adaptation and complexity of shell formation.</title>
        <authorList>
            <person name="Zhang G."/>
            <person name="Fang X."/>
            <person name="Guo X."/>
            <person name="Li L."/>
            <person name="Luo R."/>
            <person name="Xu F."/>
            <person name="Yang P."/>
            <person name="Zhang L."/>
            <person name="Wang X."/>
            <person name="Qi H."/>
            <person name="Xiong Z."/>
            <person name="Que H."/>
            <person name="Xie Y."/>
            <person name="Holland P.W."/>
            <person name="Paps J."/>
            <person name="Zhu Y."/>
            <person name="Wu F."/>
            <person name="Chen Y."/>
            <person name="Wang J."/>
            <person name="Peng C."/>
            <person name="Meng J."/>
            <person name="Yang L."/>
            <person name="Liu J."/>
            <person name="Wen B."/>
            <person name="Zhang N."/>
            <person name="Huang Z."/>
            <person name="Zhu Q."/>
            <person name="Feng Y."/>
            <person name="Mount A."/>
            <person name="Hedgecock D."/>
            <person name="Xu Z."/>
            <person name="Liu Y."/>
            <person name="Domazet-Loso T."/>
            <person name="Du Y."/>
            <person name="Sun X."/>
            <person name="Zhang S."/>
            <person name="Liu B."/>
            <person name="Cheng P."/>
            <person name="Jiang X."/>
            <person name="Li J."/>
            <person name="Fan D."/>
            <person name="Wang W."/>
            <person name="Fu W."/>
            <person name="Wang T."/>
            <person name="Wang B."/>
            <person name="Zhang J."/>
            <person name="Peng Z."/>
            <person name="Li Y."/>
            <person name="Li N."/>
            <person name="Wang J."/>
            <person name="Chen M."/>
            <person name="He Y."/>
            <person name="Tan F."/>
            <person name="Song X."/>
            <person name="Zheng Q."/>
            <person name="Huang R."/>
            <person name="Yang H."/>
            <person name="Du X."/>
            <person name="Chen L."/>
            <person name="Yang M."/>
            <person name="Gaffney P.M."/>
            <person name="Wang S."/>
            <person name="Luo L."/>
            <person name="She Z."/>
            <person name="Ming Y."/>
            <person name="Huang W."/>
            <person name="Zhang S."/>
            <person name="Huang B."/>
            <person name="Zhang Y."/>
            <person name="Qu T."/>
            <person name="Ni P."/>
            <person name="Miao G."/>
            <person name="Wang J."/>
            <person name="Wang Q."/>
            <person name="Steinberg C.E."/>
            <person name="Wang H."/>
            <person name="Li N."/>
            <person name="Qian L."/>
            <person name="Zhang G."/>
            <person name="Li Y."/>
            <person name="Yang H."/>
            <person name="Liu X."/>
            <person name="Wang J."/>
            <person name="Yin Y."/>
            <person name="Wang J."/>
        </authorList>
    </citation>
    <scope>NUCLEOTIDE SEQUENCE [LARGE SCALE GENOMIC DNA]</scope>
    <source>
        <strain evidence="1">05x7-T-G4-1.051#20</strain>
    </source>
</reference>
<dbReference type="HOGENOM" id="CLU_769977_0_0_1"/>
<name>K1RVS9_MAGGI</name>
<evidence type="ECO:0000313" key="1">
    <source>
        <dbReference type="EMBL" id="EKC38916.1"/>
    </source>
</evidence>
<gene>
    <name evidence="1" type="ORF">CGI_10016552</name>
</gene>
<organism evidence="1">
    <name type="scientific">Magallana gigas</name>
    <name type="common">Pacific oyster</name>
    <name type="synonym">Crassostrea gigas</name>
    <dbReference type="NCBI Taxonomy" id="29159"/>
    <lineage>
        <taxon>Eukaryota</taxon>
        <taxon>Metazoa</taxon>
        <taxon>Spiralia</taxon>
        <taxon>Lophotrochozoa</taxon>
        <taxon>Mollusca</taxon>
        <taxon>Bivalvia</taxon>
        <taxon>Autobranchia</taxon>
        <taxon>Pteriomorphia</taxon>
        <taxon>Ostreida</taxon>
        <taxon>Ostreoidea</taxon>
        <taxon>Ostreidae</taxon>
        <taxon>Magallana</taxon>
    </lineage>
</organism>
<proteinExistence type="predicted"/>
<sequence>MSTVSASTVGIAAAVITVGSFLGIWFKPADYHDESVKETDLKSLVDSTNCNGDLGKCVKDAVKSEFQKYRKENEETSDLQIYKKGEVEQVLSPEQLNALVEEKVKQVIDKYIANQEDKYIADLQDKIVNLEKKVDQRKNEVIEKSETVPEHFENDYLERLLKLESFMREKEKDSNPNVNYFENIIDILSSTASGIKELYSVAKAQAYSSWSNITNVAVVEYSKQNVSAGQTVVITTIVFLISAILELFCCLCICRRFFRWCRRKRRSEYSTKEKNISGAAKKGTLPDEELKRSYQKLENSLCVISFSEEYVNSYHLQLAKSLIEYMYQGKHGELSHIKKVTITKPDNLNSVPRSKVCVRE</sequence>
<dbReference type="EMBL" id="JH817267">
    <property type="protein sequence ID" value="EKC38916.1"/>
    <property type="molecule type" value="Genomic_DNA"/>
</dbReference>
<protein>
    <submittedName>
        <fullName evidence="1">Uncharacterized protein</fullName>
    </submittedName>
</protein>